<dbReference type="InterPro" id="IPR000914">
    <property type="entry name" value="SBP_5_dom"/>
</dbReference>
<dbReference type="Gene3D" id="3.10.105.10">
    <property type="entry name" value="Dipeptide-binding Protein, Domain 3"/>
    <property type="match status" value="1"/>
</dbReference>
<sequence length="521" mass="56646">MIVGEGVVRGVSSVPTRRGFLGMAGAAGAVLLASCSSGGGAGSGTPVRGGTLRAAFPGAGAKETMDPHAQRAFVDIARHKAIFDKLVDFDETLRPVPRLAERWETGDDATVWRFHLRSATFHDGHALDADDVLYSLGRILDPKAVDRRARISLSDIDLKRSRAASGRLVELRLTRPNAELPSLLAMTGTAIVRRGYTDPSKPVGTGPFRFTSFTAGRSFAAVRFDDHWEGAPHLDELRILSAETEARANAVRAGEIEYAHEMSATFARVAGRSRDVRIVATPRSGALGIAMKTDRPPFDDPDAALAVKLLADRERLVEVIIGGRGAVGNDMYGLGYNFYPRDVPQRGRDVAQARALLRKTGLLNKEVTFYTSTVADGFVDTANMFAEQAGEAGLRVKIVNGPPETYYTDQLNTGMLGNHRCGAMPIPTYISDRLLTDSKQNASAWKHEDFDDAFKRAQSTVDEAERGRLYGGLQKRVHDDGGLLIWGVPDWLNAVSSRLHGVEPAPPNSVNWARFDRVWLA</sequence>
<reference evidence="2 3" key="1">
    <citation type="submission" date="2020-10" db="EMBL/GenBank/DDBJ databases">
        <title>Sequencing the genomes of 1000 actinobacteria strains.</title>
        <authorList>
            <person name="Klenk H.-P."/>
        </authorList>
    </citation>
    <scope>NUCLEOTIDE SEQUENCE [LARGE SCALE GENOMIC DNA]</scope>
    <source>
        <strain evidence="2 3">DSM 46744</strain>
    </source>
</reference>
<dbReference type="Pfam" id="PF00496">
    <property type="entry name" value="SBP_bac_5"/>
    <property type="match status" value="1"/>
</dbReference>
<name>A0ABR9JRE3_9ACTN</name>
<dbReference type="Gene3D" id="3.40.190.10">
    <property type="entry name" value="Periplasmic binding protein-like II"/>
    <property type="match status" value="1"/>
</dbReference>
<dbReference type="InterPro" id="IPR039424">
    <property type="entry name" value="SBP_5"/>
</dbReference>
<dbReference type="SUPFAM" id="SSF53850">
    <property type="entry name" value="Periplasmic binding protein-like II"/>
    <property type="match status" value="1"/>
</dbReference>
<dbReference type="EMBL" id="JADBDZ010000001">
    <property type="protein sequence ID" value="MBE1533139.1"/>
    <property type="molecule type" value="Genomic_DNA"/>
</dbReference>
<dbReference type="RefSeq" id="WP_318784117.1">
    <property type="nucleotide sequence ID" value="NZ_JADBDZ010000001.1"/>
</dbReference>
<dbReference type="CDD" id="cd08503">
    <property type="entry name" value="PBP2_NikA_DppA_OppA_like_17"/>
    <property type="match status" value="1"/>
</dbReference>
<organism evidence="2 3">
    <name type="scientific">Actinomadura algeriensis</name>
    <dbReference type="NCBI Taxonomy" id="1679523"/>
    <lineage>
        <taxon>Bacteria</taxon>
        <taxon>Bacillati</taxon>
        <taxon>Actinomycetota</taxon>
        <taxon>Actinomycetes</taxon>
        <taxon>Streptosporangiales</taxon>
        <taxon>Thermomonosporaceae</taxon>
        <taxon>Actinomadura</taxon>
    </lineage>
</organism>
<dbReference type="PIRSF" id="PIRSF002741">
    <property type="entry name" value="MppA"/>
    <property type="match status" value="1"/>
</dbReference>
<dbReference type="InterPro" id="IPR030678">
    <property type="entry name" value="Peptide/Ni-bd"/>
</dbReference>
<evidence type="ECO:0000313" key="2">
    <source>
        <dbReference type="EMBL" id="MBE1533139.1"/>
    </source>
</evidence>
<comment type="caution">
    <text evidence="2">The sequence shown here is derived from an EMBL/GenBank/DDBJ whole genome shotgun (WGS) entry which is preliminary data.</text>
</comment>
<protein>
    <submittedName>
        <fullName evidence="2">Peptide/nickel transport system substrate-binding protein</fullName>
    </submittedName>
</protein>
<evidence type="ECO:0000313" key="3">
    <source>
        <dbReference type="Proteomes" id="UP000627838"/>
    </source>
</evidence>
<accession>A0ABR9JRE3</accession>
<evidence type="ECO:0000259" key="1">
    <source>
        <dbReference type="Pfam" id="PF00496"/>
    </source>
</evidence>
<keyword evidence="3" id="KW-1185">Reference proteome</keyword>
<dbReference type="Proteomes" id="UP000627838">
    <property type="component" value="Unassembled WGS sequence"/>
</dbReference>
<dbReference type="PANTHER" id="PTHR30290">
    <property type="entry name" value="PERIPLASMIC BINDING COMPONENT OF ABC TRANSPORTER"/>
    <property type="match status" value="1"/>
</dbReference>
<gene>
    <name evidence="2" type="ORF">H4W34_002972</name>
</gene>
<feature type="domain" description="Solute-binding protein family 5" evidence="1">
    <location>
        <begin position="95"/>
        <end position="437"/>
    </location>
</feature>
<proteinExistence type="predicted"/>